<organism evidence="1">
    <name type="scientific">marine sediment metagenome</name>
    <dbReference type="NCBI Taxonomy" id="412755"/>
    <lineage>
        <taxon>unclassified sequences</taxon>
        <taxon>metagenomes</taxon>
        <taxon>ecological metagenomes</taxon>
    </lineage>
</organism>
<comment type="caution">
    <text evidence="1">The sequence shown here is derived from an EMBL/GenBank/DDBJ whole genome shotgun (WGS) entry which is preliminary data.</text>
</comment>
<sequence length="64" mass="7655">MNAYEKEFISKLKERGIELRQVGPSGLMDKTYWFTFPDGSTYYIFEEFRSNMRIDKRFRGSKGT</sequence>
<protein>
    <recommendedName>
        <fullName evidence="2">Aminoglycoside phosphotransferase domain-containing protein</fullName>
    </recommendedName>
</protein>
<evidence type="ECO:0008006" key="2">
    <source>
        <dbReference type="Google" id="ProtNLM"/>
    </source>
</evidence>
<evidence type="ECO:0000313" key="1">
    <source>
        <dbReference type="EMBL" id="KKM07211.1"/>
    </source>
</evidence>
<gene>
    <name evidence="1" type="ORF">LCGC14_1736120</name>
</gene>
<dbReference type="EMBL" id="LAZR01015821">
    <property type="protein sequence ID" value="KKM07211.1"/>
    <property type="molecule type" value="Genomic_DNA"/>
</dbReference>
<proteinExistence type="predicted"/>
<accession>A0A0F9JNG3</accession>
<reference evidence="1" key="1">
    <citation type="journal article" date="2015" name="Nature">
        <title>Complex archaea that bridge the gap between prokaryotes and eukaryotes.</title>
        <authorList>
            <person name="Spang A."/>
            <person name="Saw J.H."/>
            <person name="Jorgensen S.L."/>
            <person name="Zaremba-Niedzwiedzka K."/>
            <person name="Martijn J."/>
            <person name="Lind A.E."/>
            <person name="van Eijk R."/>
            <person name="Schleper C."/>
            <person name="Guy L."/>
            <person name="Ettema T.J."/>
        </authorList>
    </citation>
    <scope>NUCLEOTIDE SEQUENCE</scope>
</reference>
<dbReference type="AlphaFoldDB" id="A0A0F9JNG3"/>
<name>A0A0F9JNG3_9ZZZZ</name>